<dbReference type="PANTHER" id="PTHR22803">
    <property type="entry name" value="MANNOSE, PHOSPHOLIPASE, LECTIN RECEPTOR RELATED"/>
    <property type="match status" value="1"/>
</dbReference>
<name>A0AAF3EQ49_9BILA</name>
<sequence length="297" mass="32784">MRKFVVVLFLLSAVDAYCPLTSNQSPSRPKCFTFYNWNKTFAEAEGFCTDMGGHLASITNAFEANLLTTVAQGKGVPAGFWLGANDIDQPGQFAWLDQTPWAYTRFASGEPSAQKQCLTVGKSDGTWVTADCETKLAFACAADIVNVAQPPCDSEWTWSKNFSSCYKVFFDLRTWQDAEALCTTVGAHLASVHSDSENRFVNVLGKSGLTVNDDEELYIGLTKNSQAQWVWTDGTPTDFLAWAPGEPNNSNGKESCVESYADPLHKPPKNADYVERWNDIECDDTMRAAVCKKAQNK</sequence>
<dbReference type="SMART" id="SM00034">
    <property type="entry name" value="CLECT"/>
    <property type="match status" value="2"/>
</dbReference>
<reference evidence="4" key="1">
    <citation type="submission" date="2024-02" db="UniProtKB">
        <authorList>
            <consortium name="WormBaseParasite"/>
        </authorList>
    </citation>
    <scope>IDENTIFICATION</scope>
</reference>
<dbReference type="SUPFAM" id="SSF56436">
    <property type="entry name" value="C-type lectin-like"/>
    <property type="match status" value="2"/>
</dbReference>
<evidence type="ECO:0000256" key="1">
    <source>
        <dbReference type="SAM" id="SignalP"/>
    </source>
</evidence>
<dbReference type="InterPro" id="IPR016186">
    <property type="entry name" value="C-type_lectin-like/link_sf"/>
</dbReference>
<feature type="domain" description="C-type lectin" evidence="2">
    <location>
        <begin position="161"/>
        <end position="283"/>
    </location>
</feature>
<evidence type="ECO:0000313" key="4">
    <source>
        <dbReference type="WBParaSite" id="MBELARI_LOCUS16033"/>
    </source>
</evidence>
<feature type="chain" id="PRO_5041926068" evidence="1">
    <location>
        <begin position="17"/>
        <end position="297"/>
    </location>
</feature>
<keyword evidence="1" id="KW-0732">Signal</keyword>
<evidence type="ECO:0000259" key="2">
    <source>
        <dbReference type="PROSITE" id="PS50041"/>
    </source>
</evidence>
<dbReference type="Pfam" id="PF00059">
    <property type="entry name" value="Lectin_C"/>
    <property type="match status" value="2"/>
</dbReference>
<proteinExistence type="predicted"/>
<dbReference type="CDD" id="cd00037">
    <property type="entry name" value="CLECT"/>
    <property type="match status" value="1"/>
</dbReference>
<dbReference type="InterPro" id="IPR001304">
    <property type="entry name" value="C-type_lectin-like"/>
</dbReference>
<dbReference type="PROSITE" id="PS50041">
    <property type="entry name" value="C_TYPE_LECTIN_2"/>
    <property type="match status" value="2"/>
</dbReference>
<feature type="signal peptide" evidence="1">
    <location>
        <begin position="1"/>
        <end position="16"/>
    </location>
</feature>
<keyword evidence="3" id="KW-1185">Reference proteome</keyword>
<dbReference type="AlphaFoldDB" id="A0AAF3EQ49"/>
<dbReference type="WBParaSite" id="MBELARI_LOCUS16033">
    <property type="protein sequence ID" value="MBELARI_LOCUS16033"/>
    <property type="gene ID" value="MBELARI_LOCUS16033"/>
</dbReference>
<evidence type="ECO:0000313" key="3">
    <source>
        <dbReference type="Proteomes" id="UP000887575"/>
    </source>
</evidence>
<organism evidence="3 4">
    <name type="scientific">Mesorhabditis belari</name>
    <dbReference type="NCBI Taxonomy" id="2138241"/>
    <lineage>
        <taxon>Eukaryota</taxon>
        <taxon>Metazoa</taxon>
        <taxon>Ecdysozoa</taxon>
        <taxon>Nematoda</taxon>
        <taxon>Chromadorea</taxon>
        <taxon>Rhabditida</taxon>
        <taxon>Rhabditina</taxon>
        <taxon>Rhabditomorpha</taxon>
        <taxon>Rhabditoidea</taxon>
        <taxon>Rhabditidae</taxon>
        <taxon>Mesorhabditinae</taxon>
        <taxon>Mesorhabditis</taxon>
    </lineage>
</organism>
<dbReference type="Proteomes" id="UP000887575">
    <property type="component" value="Unassembled WGS sequence"/>
</dbReference>
<protein>
    <submittedName>
        <fullName evidence="4">C-type lectin domain-containing protein</fullName>
    </submittedName>
</protein>
<dbReference type="Gene3D" id="3.10.100.10">
    <property type="entry name" value="Mannose-Binding Protein A, subunit A"/>
    <property type="match status" value="2"/>
</dbReference>
<accession>A0AAF3EQ49</accession>
<dbReference type="InterPro" id="IPR016187">
    <property type="entry name" value="CTDL_fold"/>
</dbReference>
<dbReference type="InterPro" id="IPR050111">
    <property type="entry name" value="C-type_lectin/snaclec_domain"/>
</dbReference>
<feature type="domain" description="C-type lectin" evidence="2">
    <location>
        <begin position="27"/>
        <end position="141"/>
    </location>
</feature>